<organism evidence="7 8">
    <name type="scientific">Galleria mellonella</name>
    <name type="common">Greater wax moth</name>
    <dbReference type="NCBI Taxonomy" id="7137"/>
    <lineage>
        <taxon>Eukaryota</taxon>
        <taxon>Metazoa</taxon>
        <taxon>Ecdysozoa</taxon>
        <taxon>Arthropoda</taxon>
        <taxon>Hexapoda</taxon>
        <taxon>Insecta</taxon>
        <taxon>Pterygota</taxon>
        <taxon>Neoptera</taxon>
        <taxon>Endopterygota</taxon>
        <taxon>Lepidoptera</taxon>
        <taxon>Glossata</taxon>
        <taxon>Ditrysia</taxon>
        <taxon>Pyraloidea</taxon>
        <taxon>Pyralidae</taxon>
        <taxon>Galleriinae</taxon>
        <taxon>Galleria</taxon>
    </lineage>
</organism>
<feature type="chain" id="PRO_5026865590" evidence="5">
    <location>
        <begin position="18"/>
        <end position="335"/>
    </location>
</feature>
<dbReference type="InterPro" id="IPR029058">
    <property type="entry name" value="AB_hydrolase_fold"/>
</dbReference>
<dbReference type="GO" id="GO:0017171">
    <property type="term" value="F:serine hydrolase activity"/>
    <property type="evidence" value="ECO:0007669"/>
    <property type="project" value="TreeGrafter"/>
</dbReference>
<dbReference type="AlphaFoldDB" id="A0A6J1WZT9"/>
<evidence type="ECO:0000259" key="6">
    <source>
        <dbReference type="Pfam" id="PF00151"/>
    </source>
</evidence>
<evidence type="ECO:0000313" key="8">
    <source>
        <dbReference type="RefSeq" id="XP_026762118.1"/>
    </source>
</evidence>
<dbReference type="PANTHER" id="PTHR11610:SF173">
    <property type="entry name" value="LIPASE DOMAIN-CONTAINING PROTEIN-RELATED"/>
    <property type="match status" value="1"/>
</dbReference>
<dbReference type="Proteomes" id="UP001652740">
    <property type="component" value="Unplaced"/>
</dbReference>
<reference evidence="8" key="1">
    <citation type="submission" date="2025-08" db="UniProtKB">
        <authorList>
            <consortium name="RefSeq"/>
        </authorList>
    </citation>
    <scope>IDENTIFICATION</scope>
    <source>
        <tissue evidence="8">Whole larvae</tissue>
    </source>
</reference>
<feature type="domain" description="Lipase" evidence="6">
    <location>
        <begin position="66"/>
        <end position="302"/>
    </location>
</feature>
<evidence type="ECO:0000256" key="3">
    <source>
        <dbReference type="ARBA" id="ARBA00022525"/>
    </source>
</evidence>
<dbReference type="OrthoDB" id="199913at2759"/>
<keyword evidence="7" id="KW-1185">Reference proteome</keyword>
<dbReference type="GeneID" id="113520899"/>
<dbReference type="InParanoid" id="A0A6J1WZT9"/>
<dbReference type="GO" id="GO:0016298">
    <property type="term" value="F:lipase activity"/>
    <property type="evidence" value="ECO:0007669"/>
    <property type="project" value="InterPro"/>
</dbReference>
<dbReference type="Pfam" id="PF00151">
    <property type="entry name" value="Lipase"/>
    <property type="match status" value="1"/>
</dbReference>
<protein>
    <submittedName>
        <fullName evidence="8">Lipase member I-like isoform X1</fullName>
    </submittedName>
</protein>
<keyword evidence="5" id="KW-0732">Signal</keyword>
<name>A0A6J1WZT9_GALME</name>
<evidence type="ECO:0000313" key="7">
    <source>
        <dbReference type="Proteomes" id="UP001652740"/>
    </source>
</evidence>
<evidence type="ECO:0000256" key="5">
    <source>
        <dbReference type="SAM" id="SignalP"/>
    </source>
</evidence>
<keyword evidence="3" id="KW-0964">Secreted</keyword>
<feature type="signal peptide" evidence="5">
    <location>
        <begin position="1"/>
        <end position="17"/>
    </location>
</feature>
<dbReference type="GO" id="GO:0005615">
    <property type="term" value="C:extracellular space"/>
    <property type="evidence" value="ECO:0007669"/>
    <property type="project" value="TreeGrafter"/>
</dbReference>
<dbReference type="SUPFAM" id="SSF53474">
    <property type="entry name" value="alpha/beta-Hydrolases"/>
    <property type="match status" value="1"/>
</dbReference>
<dbReference type="GO" id="GO:0016042">
    <property type="term" value="P:lipid catabolic process"/>
    <property type="evidence" value="ECO:0007669"/>
    <property type="project" value="TreeGrafter"/>
</dbReference>
<gene>
    <name evidence="8" type="primary">LOC113520899</name>
</gene>
<accession>A0A6J1WZT9</accession>
<dbReference type="RefSeq" id="XP_026762118.1">
    <property type="nucleotide sequence ID" value="XM_026906317.3"/>
</dbReference>
<evidence type="ECO:0000256" key="4">
    <source>
        <dbReference type="RuleBase" id="RU004262"/>
    </source>
</evidence>
<dbReference type="KEGG" id="gmw:113520899"/>
<evidence type="ECO:0000256" key="2">
    <source>
        <dbReference type="ARBA" id="ARBA00010701"/>
    </source>
</evidence>
<dbReference type="Gene3D" id="3.40.50.1820">
    <property type="entry name" value="alpha/beta hydrolase"/>
    <property type="match status" value="1"/>
</dbReference>
<proteinExistence type="inferred from homology"/>
<comment type="subcellular location">
    <subcellularLocation>
        <location evidence="1">Secreted</location>
    </subcellularLocation>
</comment>
<evidence type="ECO:0000256" key="1">
    <source>
        <dbReference type="ARBA" id="ARBA00004613"/>
    </source>
</evidence>
<dbReference type="InterPro" id="IPR013818">
    <property type="entry name" value="Lipase"/>
</dbReference>
<comment type="similarity">
    <text evidence="2 4">Belongs to the AB hydrolase superfamily. Lipase family.</text>
</comment>
<dbReference type="PRINTS" id="PR00821">
    <property type="entry name" value="TAGLIPASE"/>
</dbReference>
<dbReference type="InterPro" id="IPR000734">
    <property type="entry name" value="TAG_lipase"/>
</dbReference>
<sequence>MVRCISVLALFFAAVSASSIADNVISKFGNQLRFQHVPNDEGGATLTDNWLKVADLIPSAYLPTRDNQFHLFTRDNPTVSQPLLLYNGALLLNSNFNASRRTVILIHGHGGSALSNFNLVLIPSYLAAADVNVILVDWSRGANSNTVLSLVNIALSARNVKNFIEFVTSTTGQSLADVSLVGVGLGGLQAGLIGRRLRRQVGYIAALDPTYWSAVHELLPQFRANDGVYTEVIHTNVGNRGYIKPMGQVDIYPNGGINMPGCGRDDACDQERAYYYWAEALTSGGFTARQCTDYEEALLQECQGATLTLGGIEPKTGASGIYSLQTNPSPPFSQG</sequence>
<dbReference type="PANTHER" id="PTHR11610">
    <property type="entry name" value="LIPASE"/>
    <property type="match status" value="1"/>
</dbReference>